<dbReference type="Proteomes" id="UP000310353">
    <property type="component" value="Unassembled WGS sequence"/>
</dbReference>
<gene>
    <name evidence="1" type="ORF">CQA76_05355</name>
</gene>
<keyword evidence="2" id="KW-1185">Reference proteome</keyword>
<organism evidence="1 2">
    <name type="scientific">Campylobacter aviculae</name>
    <dbReference type="NCBI Taxonomy" id="2510190"/>
    <lineage>
        <taxon>Bacteria</taxon>
        <taxon>Pseudomonadati</taxon>
        <taxon>Campylobacterota</taxon>
        <taxon>Epsilonproteobacteria</taxon>
        <taxon>Campylobacterales</taxon>
        <taxon>Campylobacteraceae</taxon>
        <taxon>Campylobacter</taxon>
    </lineage>
</organism>
<evidence type="ECO:0000313" key="2">
    <source>
        <dbReference type="Proteomes" id="UP000310353"/>
    </source>
</evidence>
<dbReference type="EMBL" id="NXMA01000008">
    <property type="protein sequence ID" value="TKX31880.1"/>
    <property type="molecule type" value="Genomic_DNA"/>
</dbReference>
<evidence type="ECO:0000313" key="1">
    <source>
        <dbReference type="EMBL" id="TKX31880.1"/>
    </source>
</evidence>
<dbReference type="AlphaFoldDB" id="A0A4U7BNS7"/>
<proteinExistence type="predicted"/>
<reference evidence="1 2" key="1">
    <citation type="submission" date="2018-05" db="EMBL/GenBank/DDBJ databases">
        <title>Novel Campyloabacter and Helicobacter Species and Strains.</title>
        <authorList>
            <person name="Mannion A.J."/>
            <person name="Shen Z."/>
            <person name="Fox J.G."/>
        </authorList>
    </citation>
    <scope>NUCLEOTIDE SEQUENCE [LARGE SCALE GENOMIC DNA]</scope>
    <source>
        <strain evidence="2">MIT17-670</strain>
    </source>
</reference>
<comment type="caution">
    <text evidence="1">The sequence shown here is derived from an EMBL/GenBank/DDBJ whole genome shotgun (WGS) entry which is preliminary data.</text>
</comment>
<protein>
    <submittedName>
        <fullName evidence="1">Uncharacterized protein</fullName>
    </submittedName>
</protein>
<name>A0A4U7BNS7_9BACT</name>
<sequence length="97" mass="11565">MTQILLKLFNFLNLEETKPSKNENENVIPLSERGFTEKEEFRKRSNLYSKAKNKKVFTEKEEIVNINNKLFRVKTQEIISPDGTEEIIKTEQYQINR</sequence>
<dbReference type="RefSeq" id="WP_137622404.1">
    <property type="nucleotide sequence ID" value="NZ_NXMA01000008.1"/>
</dbReference>
<accession>A0A4U7BNS7</accession>